<evidence type="ECO:0000256" key="4">
    <source>
        <dbReference type="SAM" id="MobiDB-lite"/>
    </source>
</evidence>
<dbReference type="GO" id="GO:0070740">
    <property type="term" value="F:tubulin-glutamic acid ligase activity"/>
    <property type="evidence" value="ECO:0007669"/>
    <property type="project" value="TreeGrafter"/>
</dbReference>
<dbReference type="GO" id="GO:0036064">
    <property type="term" value="C:ciliary basal body"/>
    <property type="evidence" value="ECO:0007669"/>
    <property type="project" value="TreeGrafter"/>
</dbReference>
<sequence>MLGSEDIGELPKPVNNVSVTRALRIHNPTSLLLLRDHTLNHQPEKLPTTGRRNHPSNHVCAKFFLLLLKKWCSTLFTYMDAETCLLFETVTSPGGIVEWDSQKISSRDEKITTKFATIMDFKQNGSPAASSQQQQPPVGGVLYGTDARNGNSAIRLQSLKQQHQQLLPTAATNGGSSSATTGPAPLRRRCRSESLPMAPLLYSSAEQQQQQQHPQQGISKSKKVLQGGGQGHHHYKQKFPGTITDHPGGLYIESFSLQQQPHANRKVLPLATHDLLPTIVPNSAAIAAGGQSKENVAQNHLLLGSGGVNAKDVYMSELDGLRKDRRNGGYYVPNELQLESRFARNLEANFATRATILERSGRKLRARSESEPQEFLYHSAHRNGTGSGFGSACNSLLTGQRTVMVGQQRERHSRDNTLKRTRDTISPTLEADESYAMLTGDDLLGNDSLSSSAATSFGTANSSQKDSPPSKMVNAAEEMDVSSDHILSTGRTSVSVAQRNKTTKALSGASAGQLRSTKVTVRANRVGINRLKPKLASTLTSTGVVGMSVPAAASESSRKSTSPLPHAVQPKGASGSSIIGVVHNTGSSSPTPSGVSIGTSGGESVHTQDLDAETVDQSDAGDDDDDLDDECNGEDDDLDDEIAISGDEVLDDSLTDSEDNYRSYLAAAYQKAKSHSGSPSPSLGKQTPVVTSIGSVAGGCAPEGPLAPSLFPFVPPYLTFAAHDEKGPPMPPSIHKVLKWKLTLITPIVVRKVLLNSGFRLLKSKCFLFRLSGELFFNMHSAFIPPSPGTNDWVGIWGRHMKSTCFKTLRPYQKFNHLPGSFQIGRKDRVWRNLQTQMNRHGKKEFGFMPRTYIIPQDLKMLRQMWPRYNQRNCKWIIKPPASARGTGIKVVNRWSQIPKRKPLIVQRYIERPLLINGSKFDLRLYVLVTSMNPLRVYMHTDGLARFASVKYSEKSETLSDRYMHLTNYSINKLSNNYSQNEDADACQGHKWTIKSLWSYFADQGINVDRLWSAMRNLVLRTVLAGEGSIHAMSKVNVGNRYNCYELFGIDVLLDSELVPWLLEVNISPSLHSASSLDLCVKGPLVQALLNTVMYQIPPRIPMAEQNEILKEQGLEGPLCFDKRIYTTGLSKTERLKHNQYIQKDMAREDYLSTILEELTPDDVRCLLLSEDELARSAPLERILPAPNSYRYIGFTEHPRYYNRLLDAWEHRYSHNRPEGIALLQSLCERKVHLEVPPSTLKKDCNNKPQTDSTNSENGSQDSGIHTDQTSLSEMPSQESSSVYQSQESIDQLPEDTPRRKVEQVQTATVNGTTDTAMTTDDSIVVTAAQPIEIRAIYPPGSGNLLTTQTIEVPVPAQAVDCDNSVLSAPATNDEGQTDVASGGNPMVDTPQLLDTDDNIRLGDKIKQILDDALLLKQQECGGDTENTIIVQE</sequence>
<keyword evidence="1" id="KW-0436">Ligase</keyword>
<feature type="compositionally biased region" description="Basic and acidic residues" evidence="4">
    <location>
        <begin position="408"/>
        <end position="423"/>
    </location>
</feature>
<keyword evidence="3" id="KW-0067">ATP-binding</keyword>
<feature type="region of interest" description="Disordered" evidence="4">
    <location>
        <begin position="124"/>
        <end position="146"/>
    </location>
</feature>
<dbReference type="GO" id="GO:0000226">
    <property type="term" value="P:microtubule cytoskeleton organization"/>
    <property type="evidence" value="ECO:0007669"/>
    <property type="project" value="TreeGrafter"/>
</dbReference>
<feature type="compositionally biased region" description="Low complexity" evidence="4">
    <location>
        <begin position="125"/>
        <end position="140"/>
    </location>
</feature>
<protein>
    <recommendedName>
        <fullName evidence="7">Tubulin polyglutamylase TTLL4</fullName>
    </recommendedName>
</protein>
<feature type="compositionally biased region" description="Polar residues" evidence="4">
    <location>
        <begin position="1247"/>
        <end position="1270"/>
    </location>
</feature>
<dbReference type="GO" id="GO:0015631">
    <property type="term" value="F:tubulin binding"/>
    <property type="evidence" value="ECO:0007669"/>
    <property type="project" value="TreeGrafter"/>
</dbReference>
<feature type="region of interest" description="Disordered" evidence="4">
    <location>
        <begin position="404"/>
        <end position="427"/>
    </location>
</feature>
<dbReference type="InterPro" id="IPR004344">
    <property type="entry name" value="TTL/TTLL_fam"/>
</dbReference>
<dbReference type="SUPFAM" id="SSF56059">
    <property type="entry name" value="Glutathione synthetase ATP-binding domain-like"/>
    <property type="match status" value="1"/>
</dbReference>
<reference evidence="5" key="2">
    <citation type="submission" date="2020-05" db="UniProtKB">
        <authorList>
            <consortium name="EnsemblMetazoa"/>
        </authorList>
    </citation>
    <scope>IDENTIFICATION</scope>
    <source>
        <strain evidence="5">FAR1</strain>
    </source>
</reference>
<dbReference type="PANTHER" id="PTHR12241:SF162">
    <property type="entry name" value="TUBULIN MONOGLUTAMYLASE TTLL4"/>
    <property type="match status" value="1"/>
</dbReference>
<feature type="compositionally biased region" description="Low complexity" evidence="4">
    <location>
        <begin position="585"/>
        <end position="598"/>
    </location>
</feature>
<reference evidence="6" key="1">
    <citation type="submission" date="2014-01" db="EMBL/GenBank/DDBJ databases">
        <title>The Genome Sequence of Anopheles farauti FAR1 (V2).</title>
        <authorList>
            <consortium name="The Broad Institute Genomics Platform"/>
            <person name="Neafsey D.E."/>
            <person name="Besansky N."/>
            <person name="Howell P."/>
            <person name="Walton C."/>
            <person name="Young S.K."/>
            <person name="Zeng Q."/>
            <person name="Gargeya S."/>
            <person name="Fitzgerald M."/>
            <person name="Haas B."/>
            <person name="Abouelleil A."/>
            <person name="Allen A.W."/>
            <person name="Alvarado L."/>
            <person name="Arachchi H.M."/>
            <person name="Berlin A.M."/>
            <person name="Chapman S.B."/>
            <person name="Gainer-Dewar J."/>
            <person name="Goldberg J."/>
            <person name="Griggs A."/>
            <person name="Gujja S."/>
            <person name="Hansen M."/>
            <person name="Howarth C."/>
            <person name="Imamovic A."/>
            <person name="Ireland A."/>
            <person name="Larimer J."/>
            <person name="McCowan C."/>
            <person name="Murphy C."/>
            <person name="Pearson M."/>
            <person name="Poon T.W."/>
            <person name="Priest M."/>
            <person name="Roberts A."/>
            <person name="Saif S."/>
            <person name="Shea T."/>
            <person name="Sisk P."/>
            <person name="Sykes S."/>
            <person name="Wortman J."/>
            <person name="Nusbaum C."/>
            <person name="Birren B."/>
        </authorList>
    </citation>
    <scope>NUCLEOTIDE SEQUENCE [LARGE SCALE GENOMIC DNA]</scope>
    <source>
        <strain evidence="6">FAR1</strain>
    </source>
</reference>
<dbReference type="STRING" id="69004.A0A182QQ02"/>
<dbReference type="PANTHER" id="PTHR12241">
    <property type="entry name" value="TUBULIN POLYGLUTAMYLASE"/>
    <property type="match status" value="1"/>
</dbReference>
<feature type="compositionally biased region" description="Low complexity" evidence="4">
    <location>
        <begin position="207"/>
        <end position="216"/>
    </location>
</feature>
<organism evidence="5 6">
    <name type="scientific">Anopheles farauti</name>
    <dbReference type="NCBI Taxonomy" id="69004"/>
    <lineage>
        <taxon>Eukaryota</taxon>
        <taxon>Metazoa</taxon>
        <taxon>Ecdysozoa</taxon>
        <taxon>Arthropoda</taxon>
        <taxon>Hexapoda</taxon>
        <taxon>Insecta</taxon>
        <taxon>Pterygota</taxon>
        <taxon>Neoptera</taxon>
        <taxon>Endopterygota</taxon>
        <taxon>Diptera</taxon>
        <taxon>Nematocera</taxon>
        <taxon>Culicoidea</taxon>
        <taxon>Culicidae</taxon>
        <taxon>Anophelinae</taxon>
        <taxon>Anopheles</taxon>
    </lineage>
</organism>
<feature type="compositionally biased region" description="Polar residues" evidence="4">
    <location>
        <begin position="453"/>
        <end position="467"/>
    </location>
</feature>
<feature type="region of interest" description="Disordered" evidence="4">
    <location>
        <begin position="168"/>
        <end position="187"/>
    </location>
</feature>
<dbReference type="EnsemblMetazoa" id="AFAF014566-RA">
    <property type="protein sequence ID" value="AFAF014566-PA"/>
    <property type="gene ID" value="AFAF014566"/>
</dbReference>
<feature type="region of interest" description="Disordered" evidence="4">
    <location>
        <begin position="452"/>
        <end position="472"/>
    </location>
</feature>
<feature type="region of interest" description="Disordered" evidence="4">
    <location>
        <begin position="554"/>
        <end position="648"/>
    </location>
</feature>
<evidence type="ECO:0000313" key="6">
    <source>
        <dbReference type="Proteomes" id="UP000075886"/>
    </source>
</evidence>
<dbReference type="GO" id="GO:0005524">
    <property type="term" value="F:ATP binding"/>
    <property type="evidence" value="ECO:0007669"/>
    <property type="project" value="UniProtKB-KW"/>
</dbReference>
<feature type="region of interest" description="Disordered" evidence="4">
    <location>
        <begin position="1239"/>
        <end position="1308"/>
    </location>
</feature>
<name>A0A182QQ02_9DIPT</name>
<dbReference type="PROSITE" id="PS51221">
    <property type="entry name" value="TTL"/>
    <property type="match status" value="1"/>
</dbReference>
<keyword evidence="2" id="KW-0547">Nucleotide-binding</keyword>
<dbReference type="Pfam" id="PF03133">
    <property type="entry name" value="TTL"/>
    <property type="match status" value="1"/>
</dbReference>
<feature type="compositionally biased region" description="Polar residues" evidence="4">
    <location>
        <begin position="170"/>
        <end position="181"/>
    </location>
</feature>
<evidence type="ECO:0008006" key="7">
    <source>
        <dbReference type="Google" id="ProtNLM"/>
    </source>
</evidence>
<dbReference type="Proteomes" id="UP000075886">
    <property type="component" value="Unassembled WGS sequence"/>
</dbReference>
<evidence type="ECO:0000256" key="1">
    <source>
        <dbReference type="ARBA" id="ARBA00022598"/>
    </source>
</evidence>
<keyword evidence="6" id="KW-1185">Reference proteome</keyword>
<accession>A0A182QQ02</accession>
<feature type="compositionally biased region" description="Acidic residues" evidence="4">
    <location>
        <begin position="610"/>
        <end position="648"/>
    </location>
</feature>
<feature type="region of interest" description="Disordered" evidence="4">
    <location>
        <begin position="1370"/>
        <end position="1390"/>
    </location>
</feature>
<feature type="region of interest" description="Disordered" evidence="4">
    <location>
        <begin position="204"/>
        <end position="238"/>
    </location>
</feature>
<proteinExistence type="predicted"/>
<evidence type="ECO:0000256" key="3">
    <source>
        <dbReference type="ARBA" id="ARBA00022840"/>
    </source>
</evidence>
<feature type="compositionally biased region" description="Low complexity" evidence="4">
    <location>
        <begin position="1271"/>
        <end position="1289"/>
    </location>
</feature>
<dbReference type="VEuPathDB" id="VectorBase:AFAF014566"/>
<evidence type="ECO:0000256" key="2">
    <source>
        <dbReference type="ARBA" id="ARBA00022741"/>
    </source>
</evidence>
<dbReference type="Gene3D" id="3.30.470.20">
    <property type="entry name" value="ATP-grasp fold, B domain"/>
    <property type="match status" value="1"/>
</dbReference>
<dbReference type="EMBL" id="AXCN02000831">
    <property type="status" value="NOT_ANNOTATED_CDS"/>
    <property type="molecule type" value="Genomic_DNA"/>
</dbReference>
<evidence type="ECO:0000313" key="5">
    <source>
        <dbReference type="EnsemblMetazoa" id="AFAF014566-PA"/>
    </source>
</evidence>